<feature type="transmembrane region" description="Helical" evidence="17">
    <location>
        <begin position="316"/>
        <end position="335"/>
    </location>
</feature>
<evidence type="ECO:0000256" key="3">
    <source>
        <dbReference type="ARBA" id="ARBA00011738"/>
    </source>
</evidence>
<evidence type="ECO:0000313" key="20">
    <source>
        <dbReference type="Proteomes" id="UP001165085"/>
    </source>
</evidence>
<evidence type="ECO:0000256" key="1">
    <source>
        <dbReference type="ARBA" id="ARBA00004141"/>
    </source>
</evidence>
<comment type="catalytic activity">
    <reaction evidence="9">
        <text>D-glucose(out) = D-glucose(in)</text>
        <dbReference type="Rhea" id="RHEA:60376"/>
        <dbReference type="ChEBI" id="CHEBI:4167"/>
    </reaction>
    <physiologicalReaction direction="left-to-right" evidence="9">
        <dbReference type="Rhea" id="RHEA:60377"/>
    </physiologicalReaction>
</comment>
<feature type="transmembrane region" description="Helical" evidence="17">
    <location>
        <begin position="190"/>
        <end position="212"/>
    </location>
</feature>
<feature type="transmembrane region" description="Helical" evidence="17">
    <location>
        <begin position="131"/>
        <end position="150"/>
    </location>
</feature>
<comment type="similarity">
    <text evidence="2 15">Belongs to the major facilitator superfamily. Sugar transporter (TC 2.A.1.1) family.</text>
</comment>
<dbReference type="NCBIfam" id="TIGR00879">
    <property type="entry name" value="SP"/>
    <property type="match status" value="1"/>
</dbReference>
<feature type="transmembrane region" description="Helical" evidence="17">
    <location>
        <begin position="156"/>
        <end position="178"/>
    </location>
</feature>
<dbReference type="PANTHER" id="PTHR48020">
    <property type="entry name" value="PROTON MYO-INOSITOL COTRANSPORTER"/>
    <property type="match status" value="1"/>
</dbReference>
<organism evidence="19 20">
    <name type="scientific">Triparma strigata</name>
    <dbReference type="NCBI Taxonomy" id="1606541"/>
    <lineage>
        <taxon>Eukaryota</taxon>
        <taxon>Sar</taxon>
        <taxon>Stramenopiles</taxon>
        <taxon>Ochrophyta</taxon>
        <taxon>Bolidophyceae</taxon>
        <taxon>Parmales</taxon>
        <taxon>Triparmaceae</taxon>
        <taxon>Triparma</taxon>
    </lineage>
</organism>
<comment type="catalytic activity">
    <reaction evidence="13">
        <text>D-fructose(out) = D-fructose(in)</text>
        <dbReference type="Rhea" id="RHEA:60372"/>
        <dbReference type="ChEBI" id="CHEBI:37721"/>
    </reaction>
    <physiologicalReaction direction="left-to-right" evidence="13">
        <dbReference type="Rhea" id="RHEA:60373"/>
    </physiologicalReaction>
</comment>
<feature type="compositionally biased region" description="Acidic residues" evidence="16">
    <location>
        <begin position="605"/>
        <end position="615"/>
    </location>
</feature>
<feature type="region of interest" description="Disordered" evidence="16">
    <location>
        <begin position="523"/>
        <end position="548"/>
    </location>
</feature>
<dbReference type="Pfam" id="PF00083">
    <property type="entry name" value="Sugar_tr"/>
    <property type="match status" value="1"/>
</dbReference>
<name>A0A9W7E062_9STRA</name>
<dbReference type="InterPro" id="IPR020846">
    <property type="entry name" value="MFS_dom"/>
</dbReference>
<dbReference type="InterPro" id="IPR036259">
    <property type="entry name" value="MFS_trans_sf"/>
</dbReference>
<evidence type="ECO:0000256" key="4">
    <source>
        <dbReference type="ARBA" id="ARBA00022448"/>
    </source>
</evidence>
<evidence type="ECO:0000256" key="8">
    <source>
        <dbReference type="ARBA" id="ARBA00044637"/>
    </source>
</evidence>
<feature type="domain" description="Major facilitator superfamily (MFS) profile" evidence="18">
    <location>
        <begin position="66"/>
        <end position="502"/>
    </location>
</feature>
<evidence type="ECO:0000256" key="17">
    <source>
        <dbReference type="SAM" id="Phobius"/>
    </source>
</evidence>
<evidence type="ECO:0000256" key="13">
    <source>
        <dbReference type="ARBA" id="ARBA00044710"/>
    </source>
</evidence>
<evidence type="ECO:0000256" key="9">
    <source>
        <dbReference type="ARBA" id="ARBA00044648"/>
    </source>
</evidence>
<feature type="region of interest" description="Disordered" evidence="16">
    <location>
        <begin position="1"/>
        <end position="52"/>
    </location>
</feature>
<dbReference type="InterPro" id="IPR003663">
    <property type="entry name" value="Sugar/inositol_transpt"/>
</dbReference>
<comment type="catalytic activity">
    <reaction evidence="8">
        <text>D-galactose(in) = D-galactose(out)</text>
        <dbReference type="Rhea" id="RHEA:34915"/>
        <dbReference type="ChEBI" id="CHEBI:4139"/>
    </reaction>
    <physiologicalReaction direction="right-to-left" evidence="8">
        <dbReference type="Rhea" id="RHEA:34917"/>
    </physiologicalReaction>
</comment>
<proteinExistence type="inferred from homology"/>
<evidence type="ECO:0000259" key="18">
    <source>
        <dbReference type="PROSITE" id="PS50850"/>
    </source>
</evidence>
<feature type="transmembrane region" description="Helical" evidence="17">
    <location>
        <begin position="385"/>
        <end position="405"/>
    </location>
</feature>
<keyword evidence="4 15" id="KW-0813">Transport</keyword>
<reference evidence="20" key="1">
    <citation type="journal article" date="2023" name="Commun. Biol.">
        <title>Genome analysis of Parmales, the sister group of diatoms, reveals the evolutionary specialization of diatoms from phago-mixotrophs to photoautotrophs.</title>
        <authorList>
            <person name="Ban H."/>
            <person name="Sato S."/>
            <person name="Yoshikawa S."/>
            <person name="Yamada K."/>
            <person name="Nakamura Y."/>
            <person name="Ichinomiya M."/>
            <person name="Sato N."/>
            <person name="Blanc-Mathieu R."/>
            <person name="Endo H."/>
            <person name="Kuwata A."/>
            <person name="Ogata H."/>
        </authorList>
    </citation>
    <scope>NUCLEOTIDE SEQUENCE [LARGE SCALE GENOMIC DNA]</scope>
    <source>
        <strain evidence="20">NIES 3701</strain>
    </source>
</reference>
<evidence type="ECO:0000256" key="2">
    <source>
        <dbReference type="ARBA" id="ARBA00010992"/>
    </source>
</evidence>
<feature type="region of interest" description="Disordered" evidence="16">
    <location>
        <begin position="560"/>
        <end position="626"/>
    </location>
</feature>
<dbReference type="GO" id="GO:0022857">
    <property type="term" value="F:transmembrane transporter activity"/>
    <property type="evidence" value="ECO:0007669"/>
    <property type="project" value="InterPro"/>
</dbReference>
<dbReference type="PRINTS" id="PR00171">
    <property type="entry name" value="SUGRTRNSPORT"/>
</dbReference>
<dbReference type="AlphaFoldDB" id="A0A9W7E062"/>
<gene>
    <name evidence="19" type="ORF">TrST_g13320</name>
</gene>
<evidence type="ECO:0000256" key="7">
    <source>
        <dbReference type="ARBA" id="ARBA00023136"/>
    </source>
</evidence>
<evidence type="ECO:0000256" key="12">
    <source>
        <dbReference type="ARBA" id="ARBA00044668"/>
    </source>
</evidence>
<accession>A0A9W7E062</accession>
<keyword evidence="20" id="KW-1185">Reference proteome</keyword>
<feature type="transmembrane region" description="Helical" evidence="17">
    <location>
        <begin position="476"/>
        <end position="498"/>
    </location>
</feature>
<dbReference type="SUPFAM" id="SSF103473">
    <property type="entry name" value="MFS general substrate transporter"/>
    <property type="match status" value="1"/>
</dbReference>
<evidence type="ECO:0000256" key="10">
    <source>
        <dbReference type="ARBA" id="ARBA00044656"/>
    </source>
</evidence>
<comment type="subcellular location">
    <subcellularLocation>
        <location evidence="1">Membrane</location>
        <topology evidence="1">Multi-pass membrane protein</topology>
    </subcellularLocation>
</comment>
<evidence type="ECO:0000256" key="5">
    <source>
        <dbReference type="ARBA" id="ARBA00022692"/>
    </source>
</evidence>
<dbReference type="EMBL" id="BRXY01000044">
    <property type="protein sequence ID" value="GMH57163.1"/>
    <property type="molecule type" value="Genomic_DNA"/>
</dbReference>
<keyword evidence="7 17" id="KW-0472">Membrane</keyword>
<comment type="catalytic activity">
    <reaction evidence="12">
        <text>D-glucosamine(out) = D-glucosamine(in)</text>
        <dbReference type="Rhea" id="RHEA:78423"/>
        <dbReference type="ChEBI" id="CHEBI:58723"/>
    </reaction>
    <physiologicalReaction direction="left-to-right" evidence="12">
        <dbReference type="Rhea" id="RHEA:78424"/>
    </physiologicalReaction>
</comment>
<dbReference type="PANTHER" id="PTHR48020:SF49">
    <property type="entry name" value="SUGAR TRANSPORTER"/>
    <property type="match status" value="1"/>
</dbReference>
<evidence type="ECO:0000256" key="6">
    <source>
        <dbReference type="ARBA" id="ARBA00022989"/>
    </source>
</evidence>
<protein>
    <recommendedName>
        <fullName evidence="14">Hexose transporter 1</fullName>
    </recommendedName>
</protein>
<keyword evidence="6 17" id="KW-1133">Transmembrane helix</keyword>
<comment type="caution">
    <text evidence="19">The sequence shown here is derived from an EMBL/GenBank/DDBJ whole genome shotgun (WGS) entry which is preliminary data.</text>
</comment>
<feature type="compositionally biased region" description="Polar residues" evidence="16">
    <location>
        <begin position="617"/>
        <end position="626"/>
    </location>
</feature>
<feature type="transmembrane region" description="Helical" evidence="17">
    <location>
        <begin position="355"/>
        <end position="373"/>
    </location>
</feature>
<comment type="subunit">
    <text evidence="3">Homodimer.</text>
</comment>
<comment type="catalytic activity">
    <reaction evidence="10">
        <text>D-xylose(out) = D-xylose(in)</text>
        <dbReference type="Rhea" id="RHEA:78427"/>
        <dbReference type="ChEBI" id="CHEBI:53455"/>
    </reaction>
    <physiologicalReaction direction="left-to-right" evidence="10">
        <dbReference type="Rhea" id="RHEA:78428"/>
    </physiologicalReaction>
</comment>
<keyword evidence="5 17" id="KW-0812">Transmembrane</keyword>
<feature type="compositionally biased region" description="Gly residues" evidence="16">
    <location>
        <begin position="523"/>
        <end position="532"/>
    </location>
</feature>
<evidence type="ECO:0000256" key="11">
    <source>
        <dbReference type="ARBA" id="ARBA00044662"/>
    </source>
</evidence>
<dbReference type="Gene3D" id="1.20.1250.20">
    <property type="entry name" value="MFS general substrate transporter like domains"/>
    <property type="match status" value="1"/>
</dbReference>
<dbReference type="GO" id="GO:0016020">
    <property type="term" value="C:membrane"/>
    <property type="evidence" value="ECO:0007669"/>
    <property type="project" value="UniProtKB-SubCell"/>
</dbReference>
<feature type="transmembrane region" description="Helical" evidence="17">
    <location>
        <begin position="411"/>
        <end position="436"/>
    </location>
</feature>
<dbReference type="InterPro" id="IPR005828">
    <property type="entry name" value="MFS_sugar_transport-like"/>
</dbReference>
<evidence type="ECO:0000256" key="16">
    <source>
        <dbReference type="SAM" id="MobiDB-lite"/>
    </source>
</evidence>
<dbReference type="PROSITE" id="PS50850">
    <property type="entry name" value="MFS"/>
    <property type="match status" value="1"/>
</dbReference>
<dbReference type="InterPro" id="IPR005829">
    <property type="entry name" value="Sugar_transporter_CS"/>
</dbReference>
<feature type="transmembrane region" description="Helical" evidence="17">
    <location>
        <begin position="224"/>
        <end position="243"/>
    </location>
</feature>
<evidence type="ECO:0000256" key="14">
    <source>
        <dbReference type="ARBA" id="ARBA00044780"/>
    </source>
</evidence>
<evidence type="ECO:0000256" key="15">
    <source>
        <dbReference type="RuleBase" id="RU003346"/>
    </source>
</evidence>
<dbReference type="OrthoDB" id="6339427at2759"/>
<dbReference type="InterPro" id="IPR050814">
    <property type="entry name" value="Myo-inositol_Transporter"/>
</dbReference>
<feature type="compositionally biased region" description="Pro residues" evidence="16">
    <location>
        <begin position="21"/>
        <end position="30"/>
    </location>
</feature>
<dbReference type="PROSITE" id="PS00217">
    <property type="entry name" value="SUGAR_TRANSPORT_2"/>
    <property type="match status" value="1"/>
</dbReference>
<comment type="catalytic activity">
    <reaction evidence="11">
        <text>D-mannose(out) = D-mannose(in)</text>
        <dbReference type="Rhea" id="RHEA:78391"/>
        <dbReference type="ChEBI" id="CHEBI:4208"/>
    </reaction>
    <physiologicalReaction direction="left-to-right" evidence="11">
        <dbReference type="Rhea" id="RHEA:78392"/>
    </physiologicalReaction>
</comment>
<dbReference type="Proteomes" id="UP001165085">
    <property type="component" value="Unassembled WGS sequence"/>
</dbReference>
<sequence length="626" mass="67607">MKAATNTYETLDKAQHSLPASPSPSPPPSPLASRKPLSQPHQLPPPTSAAQQLSSTSTIPATLKLTVLCAALNSCNLGYDLGISADLAPLLQQAFDLSPDLISMFIGSLNLCALLGAFLSPKISDYFGRRFSFAISSVFFIVGLTVQAAAPSFAVLMVGRCLLGLAVGFGLAIDPLYISEVTPPSLRGALVSYSEIAINVGILLGFIVGFTFEGLPLNRNWRLMVLFGTIMPNIILWVIYKGIMPESPRWLMQQNRREEALAVFSKIYGSSNSNSNYVSEMISEIEISIAEEKQNYSSKITYTTLILRPPPFLKRMLLVGVGVAFIQQATGIDGVQYYMAFLLEASGISSRSARFGYMVLFGTLKTLTVIIAAPRFDSFGRRPMLLCSLTIMTLGLISIFSNLMMDSKFPALAIIGVVIYYVGFSIGVGPVCWLIPSEIFPNMVRAKAMALTTVVNRSASTVVSSTVLSLSSLMSWGGYYIMLALFNVMAFVFVYYIVPETKGKTLEEMLTFFEMLTGGGGGGSGGGGGGGGGKRENESLNGFGGDIMMTQTNTRTHVHTKIRTSSFGSANGEDEIDSPDRKSDPQSKNLEPSAYDFASIVPVSENDEDEDEGYDETNLNLQTVEI</sequence>
<evidence type="ECO:0000313" key="19">
    <source>
        <dbReference type="EMBL" id="GMH57163.1"/>
    </source>
</evidence>
<feature type="transmembrane region" description="Helical" evidence="17">
    <location>
        <begin position="101"/>
        <end position="119"/>
    </location>
</feature>